<dbReference type="NCBIfam" id="TIGR02093">
    <property type="entry name" value="P_ylase"/>
    <property type="match status" value="1"/>
</dbReference>
<dbReference type="FunFam" id="3.40.50.2000:FF:000002">
    <property type="entry name" value="Alpha-1,4 glucan phosphorylase"/>
    <property type="match status" value="1"/>
</dbReference>
<comment type="catalytic activity">
    <reaction evidence="1 11">
        <text>[(1-&gt;4)-alpha-D-glucosyl](n) + phosphate = [(1-&gt;4)-alpha-D-glucosyl](n-1) + alpha-D-glucose 1-phosphate</text>
        <dbReference type="Rhea" id="RHEA:41732"/>
        <dbReference type="Rhea" id="RHEA-COMP:9584"/>
        <dbReference type="Rhea" id="RHEA-COMP:9586"/>
        <dbReference type="ChEBI" id="CHEBI:15444"/>
        <dbReference type="ChEBI" id="CHEBI:43474"/>
        <dbReference type="ChEBI" id="CHEBI:58601"/>
        <dbReference type="EC" id="2.4.1.1"/>
    </reaction>
</comment>
<dbReference type="PANTHER" id="PTHR11468:SF3">
    <property type="entry name" value="GLYCOGEN PHOSPHORYLASE, LIVER FORM"/>
    <property type="match status" value="1"/>
</dbReference>
<dbReference type="Proteomes" id="UP000185984">
    <property type="component" value="Unassembled WGS sequence"/>
</dbReference>
<dbReference type="RefSeq" id="WP_073548906.1">
    <property type="nucleotide sequence ID" value="NZ_CAWMVK010000039.1"/>
</dbReference>
<dbReference type="GO" id="GO:0005980">
    <property type="term" value="P:glycogen catabolic process"/>
    <property type="evidence" value="ECO:0007669"/>
    <property type="project" value="TreeGrafter"/>
</dbReference>
<dbReference type="InterPro" id="IPR000811">
    <property type="entry name" value="Glyco_trans_35"/>
</dbReference>
<keyword evidence="6 11" id="KW-0808">Transferase</keyword>
<comment type="cofactor">
    <cofactor evidence="2 11">
        <name>pyridoxal 5'-phosphate</name>
        <dbReference type="ChEBI" id="CHEBI:597326"/>
    </cofactor>
</comment>
<evidence type="ECO:0000256" key="2">
    <source>
        <dbReference type="ARBA" id="ARBA00001933"/>
    </source>
</evidence>
<dbReference type="Pfam" id="PF00343">
    <property type="entry name" value="Phosphorylase"/>
    <property type="match status" value="1"/>
</dbReference>
<dbReference type="PROSITE" id="PS00102">
    <property type="entry name" value="PHOSPHORYLASE"/>
    <property type="match status" value="1"/>
</dbReference>
<keyword evidence="13" id="KW-1185">Reference proteome</keyword>
<evidence type="ECO:0000256" key="6">
    <source>
        <dbReference type="ARBA" id="ARBA00022679"/>
    </source>
</evidence>
<evidence type="ECO:0000256" key="3">
    <source>
        <dbReference type="ARBA" id="ARBA00006047"/>
    </source>
</evidence>
<sequence length="856" mass="99116">MSESFEHDYRRLASEDMQLKESTNLSREALKRAFTENLYHIQGKDEYFATLHDYYMAVAHSIRDRLTQRRIQTAKTYVQQDAKTVYYLSAEFLMGRHLGNSLINLGLYEQVRQILHESGLELDNLLEREREPGLGNGGLGRLAACFLDSLATLEIPAVGYGIRYEFGIFEQAIQNGWQREIPDKWLSFGNPWEIPRPDYRVAVKLGGHTEHYTDAQGHYRVRWIEGQTVLGIPYDTPVPGYDTNTVNTLRLWKAEASEEFNFQAFDAGDYFGAVANKMFSENISKVLYPNDNTIQGRELRLEQQYFFVSCSLQDIIRLHLRTHESLDNLHEKAALQLNDTHPAIAIAELMRLLIDEHQMTWEQAWHITQNAFAYTNHTLLPEALERWSVSLFGRILPRHLEIIYEINYRFLNYVYTRYPGEFDRITRLSLIEEGHEKQVRMAHLACVGSHAINGVAALHTELLKNVLLRDFYDLFPEKFSNKTNGVTPRRWLLLGNPRLANLITEKLGTNWIRNLEDLKQLEAYVDDADFRDRWWQIKLANKQDLVNYIQQHHGVEVNINSLFDIQVKRMHEYKRQLLNVLHIITLYNRIKRHPKIEILPRTFIFGGKAAPGYYMAKLIIKLINSVADVVNRDPDVQGRLKVVFLTNYSVSLGQRVYAAADLSEQISTAGKEASGTGNMKFAMNGALTIGTLDGANVEILQEVGADNFFLFGLTVDEVSALKASGYHPQHYYKTNRELQEVLQYIAHGYFSPEDPNLFRPIVNSLLHHDEYMLMADYQSYIDCQEQVSQAYRDRENWIRMSILNTARTGTFSSDRTIKEYCEEIWRVKPVKVDMNSCENAELKVQPAFQLSDRKIN</sequence>
<evidence type="ECO:0000256" key="7">
    <source>
        <dbReference type="ARBA" id="ARBA00022898"/>
    </source>
</evidence>
<dbReference type="FunFam" id="3.40.50.2000:FF:000005">
    <property type="entry name" value="Alpha-1,4 glucan phosphorylase"/>
    <property type="match status" value="1"/>
</dbReference>
<keyword evidence="7 10" id="KW-0663">Pyridoxal phosphate</keyword>
<evidence type="ECO:0000256" key="11">
    <source>
        <dbReference type="RuleBase" id="RU000587"/>
    </source>
</evidence>
<evidence type="ECO:0000256" key="4">
    <source>
        <dbReference type="ARBA" id="ARBA00022600"/>
    </source>
</evidence>
<dbReference type="AlphaFoldDB" id="A0A1U7HWB5"/>
<gene>
    <name evidence="12" type="ORF">NIES1031_07900</name>
</gene>
<dbReference type="STRING" id="247279.NIES1031_07900"/>
<dbReference type="PIRSF" id="PIRSF000460">
    <property type="entry name" value="Pprylas_GlgP"/>
    <property type="match status" value="1"/>
</dbReference>
<evidence type="ECO:0000256" key="10">
    <source>
        <dbReference type="PIRSR" id="PIRSR000460-1"/>
    </source>
</evidence>
<comment type="similarity">
    <text evidence="3 11">Belongs to the glycogen phosphorylase family.</text>
</comment>
<dbReference type="GO" id="GO:0005737">
    <property type="term" value="C:cytoplasm"/>
    <property type="evidence" value="ECO:0007669"/>
    <property type="project" value="TreeGrafter"/>
</dbReference>
<dbReference type="GO" id="GO:0008184">
    <property type="term" value="F:glycogen phosphorylase activity"/>
    <property type="evidence" value="ECO:0007669"/>
    <property type="project" value="InterPro"/>
</dbReference>
<dbReference type="Gene3D" id="3.40.50.2000">
    <property type="entry name" value="Glycogen Phosphorylase B"/>
    <property type="match status" value="2"/>
</dbReference>
<dbReference type="OrthoDB" id="9760804at2"/>
<dbReference type="GO" id="GO:0030170">
    <property type="term" value="F:pyridoxal phosphate binding"/>
    <property type="evidence" value="ECO:0007669"/>
    <property type="project" value="InterPro"/>
</dbReference>
<keyword evidence="5 11" id="KW-0328">Glycosyltransferase</keyword>
<dbReference type="CDD" id="cd04300">
    <property type="entry name" value="GT35_Glycogen_Phosphorylase"/>
    <property type="match status" value="1"/>
</dbReference>
<organism evidence="12 13">
    <name type="scientific">Chroogloeocystis siderophila 5.2 s.c.1</name>
    <dbReference type="NCBI Taxonomy" id="247279"/>
    <lineage>
        <taxon>Bacteria</taxon>
        <taxon>Bacillati</taxon>
        <taxon>Cyanobacteriota</taxon>
        <taxon>Cyanophyceae</taxon>
        <taxon>Oscillatoriophycideae</taxon>
        <taxon>Chroococcales</taxon>
        <taxon>Chroococcaceae</taxon>
        <taxon>Chroogloeocystis</taxon>
    </lineage>
</organism>
<name>A0A1U7HWB5_9CHRO</name>
<dbReference type="PANTHER" id="PTHR11468">
    <property type="entry name" value="GLYCOGEN PHOSPHORYLASE"/>
    <property type="match status" value="1"/>
</dbReference>
<reference evidence="12 13" key="1">
    <citation type="submission" date="2016-11" db="EMBL/GenBank/DDBJ databases">
        <title>Draft Genome Sequences of Nine Cyanobacterial Strains from Diverse Habitats.</title>
        <authorList>
            <person name="Zhu T."/>
            <person name="Hou S."/>
            <person name="Lu X."/>
            <person name="Hess W.R."/>
        </authorList>
    </citation>
    <scope>NUCLEOTIDE SEQUENCE [LARGE SCALE GENOMIC DNA]</scope>
    <source>
        <strain evidence="12 13">5.2 s.c.1</strain>
    </source>
</reference>
<evidence type="ECO:0000256" key="9">
    <source>
        <dbReference type="ARBA" id="ARBA00025174"/>
    </source>
</evidence>
<evidence type="ECO:0000256" key="5">
    <source>
        <dbReference type="ARBA" id="ARBA00022676"/>
    </source>
</evidence>
<comment type="caution">
    <text evidence="12">The sequence shown here is derived from an EMBL/GenBank/DDBJ whole genome shotgun (WGS) entry which is preliminary data.</text>
</comment>
<dbReference type="InterPro" id="IPR035090">
    <property type="entry name" value="Pyridoxal_P_attach_site"/>
</dbReference>
<keyword evidence="4" id="KW-0321">Glycogen metabolism</keyword>
<evidence type="ECO:0000313" key="12">
    <source>
        <dbReference type="EMBL" id="OKH27869.1"/>
    </source>
</evidence>
<comment type="function">
    <text evidence="11">Allosteric enzyme that catalyzes the rate-limiting step in glycogen catabolism, the phosphorolytic cleavage of glycogen to produce glucose-1-phosphate, and plays a central role in maintaining cellular and organismal glucose homeostasis.</text>
</comment>
<dbReference type="InterPro" id="IPR011833">
    <property type="entry name" value="Glycg_phsphrylas"/>
</dbReference>
<keyword evidence="8 11" id="KW-0119">Carbohydrate metabolism</keyword>
<dbReference type="EMBL" id="MRCC01000005">
    <property type="protein sequence ID" value="OKH27869.1"/>
    <property type="molecule type" value="Genomic_DNA"/>
</dbReference>
<evidence type="ECO:0000313" key="13">
    <source>
        <dbReference type="Proteomes" id="UP000185984"/>
    </source>
</evidence>
<feature type="modified residue" description="N6-(pyridoxal phosphate)lysine" evidence="10">
    <location>
        <position position="680"/>
    </location>
</feature>
<comment type="function">
    <text evidence="9">Phosphorylase is an important allosteric enzyme in carbohydrate metabolism. Enzymes from different sources differ in their regulatory mechanisms and in their natural substrates. However, all known phosphorylases share catalytic and structural properties.</text>
</comment>
<evidence type="ECO:0000256" key="8">
    <source>
        <dbReference type="ARBA" id="ARBA00023277"/>
    </source>
</evidence>
<dbReference type="SUPFAM" id="SSF53756">
    <property type="entry name" value="UDP-Glycosyltransferase/glycogen phosphorylase"/>
    <property type="match status" value="1"/>
</dbReference>
<accession>A0A1U7HWB5</accession>
<protein>
    <recommendedName>
        <fullName evidence="11">Alpha-1,4 glucan phosphorylase</fullName>
        <ecNumber evidence="11">2.4.1.1</ecNumber>
    </recommendedName>
</protein>
<proteinExistence type="inferred from homology"/>
<evidence type="ECO:0000256" key="1">
    <source>
        <dbReference type="ARBA" id="ARBA00001275"/>
    </source>
</evidence>
<dbReference type="EC" id="2.4.1.1" evidence="11"/>